<dbReference type="RefSeq" id="WP_057152392.1">
    <property type="nucleotide sequence ID" value="NZ_AYZM01000175.1"/>
</dbReference>
<dbReference type="STRING" id="1423804.FD14_GL002672"/>
<dbReference type="InterPro" id="IPR019644">
    <property type="entry name" value="DUF2508"/>
</dbReference>
<dbReference type="Pfam" id="PF10704">
    <property type="entry name" value="DUF2508"/>
    <property type="match status" value="1"/>
</dbReference>
<protein>
    <recommendedName>
        <fullName evidence="3">DUF2508 domain-containing protein</fullName>
    </recommendedName>
</protein>
<evidence type="ECO:0008006" key="3">
    <source>
        <dbReference type="Google" id="ProtNLM"/>
    </source>
</evidence>
<evidence type="ECO:0000313" key="1">
    <source>
        <dbReference type="EMBL" id="KRN16881.1"/>
    </source>
</evidence>
<dbReference type="EMBL" id="AYZM01000175">
    <property type="protein sequence ID" value="KRN16881.1"/>
    <property type="molecule type" value="Genomic_DNA"/>
</dbReference>
<proteinExistence type="predicted"/>
<comment type="caution">
    <text evidence="1">The sequence shown here is derived from an EMBL/GenBank/DDBJ whole genome shotgun (WGS) entry which is preliminary data.</text>
</comment>
<dbReference type="AlphaFoldDB" id="A0A0R2ELT2"/>
<sequence>MFGAKQQKLRREYDDRLLETIERVKEEWDHAKQTELAVADVDEEITSQAKLARQKYLFLYREARLRQVHGHHIQASVFDF</sequence>
<evidence type="ECO:0000313" key="2">
    <source>
        <dbReference type="Proteomes" id="UP000051442"/>
    </source>
</evidence>
<organism evidence="1 2">
    <name type="scientific">Secundilactobacillus similis DSM 23365 = JCM 2765</name>
    <dbReference type="NCBI Taxonomy" id="1423804"/>
    <lineage>
        <taxon>Bacteria</taxon>
        <taxon>Bacillati</taxon>
        <taxon>Bacillota</taxon>
        <taxon>Bacilli</taxon>
        <taxon>Lactobacillales</taxon>
        <taxon>Lactobacillaceae</taxon>
        <taxon>Secundilactobacillus</taxon>
    </lineage>
</organism>
<gene>
    <name evidence="1" type="ORF">FD14_GL002672</name>
</gene>
<reference evidence="1 2" key="1">
    <citation type="journal article" date="2015" name="Genome Announc.">
        <title>Expanding the biotechnology potential of lactobacilli through comparative genomics of 213 strains and associated genera.</title>
        <authorList>
            <person name="Sun Z."/>
            <person name="Harris H.M."/>
            <person name="McCann A."/>
            <person name="Guo C."/>
            <person name="Argimon S."/>
            <person name="Zhang W."/>
            <person name="Yang X."/>
            <person name="Jeffery I.B."/>
            <person name="Cooney J.C."/>
            <person name="Kagawa T.F."/>
            <person name="Liu W."/>
            <person name="Song Y."/>
            <person name="Salvetti E."/>
            <person name="Wrobel A."/>
            <person name="Rasinkangas P."/>
            <person name="Parkhill J."/>
            <person name="Rea M.C."/>
            <person name="O'Sullivan O."/>
            <person name="Ritari J."/>
            <person name="Douillard F.P."/>
            <person name="Paul Ross R."/>
            <person name="Yang R."/>
            <person name="Briner A.E."/>
            <person name="Felis G.E."/>
            <person name="de Vos W.M."/>
            <person name="Barrangou R."/>
            <person name="Klaenhammer T.R."/>
            <person name="Caufield P.W."/>
            <person name="Cui Y."/>
            <person name="Zhang H."/>
            <person name="O'Toole P.W."/>
        </authorList>
    </citation>
    <scope>NUCLEOTIDE SEQUENCE [LARGE SCALE GENOMIC DNA]</scope>
    <source>
        <strain evidence="1 2">DSM 23365</strain>
    </source>
</reference>
<keyword evidence="2" id="KW-1185">Reference proteome</keyword>
<name>A0A0R2ELT2_9LACO</name>
<dbReference type="PATRIC" id="fig|1423804.4.peg.2885"/>
<dbReference type="Proteomes" id="UP000051442">
    <property type="component" value="Unassembled WGS sequence"/>
</dbReference>
<accession>A0A0R2ELT2</accession>
<dbReference type="OrthoDB" id="2167041at2"/>